<organism evidence="1 2">
    <name type="scientific">Palleronia abyssalis</name>
    <dbReference type="NCBI Taxonomy" id="1501240"/>
    <lineage>
        <taxon>Bacteria</taxon>
        <taxon>Pseudomonadati</taxon>
        <taxon>Pseudomonadota</taxon>
        <taxon>Alphaproteobacteria</taxon>
        <taxon>Rhodobacterales</taxon>
        <taxon>Roseobacteraceae</taxon>
        <taxon>Palleronia</taxon>
    </lineage>
</organism>
<evidence type="ECO:0008006" key="3">
    <source>
        <dbReference type="Google" id="ProtNLM"/>
    </source>
</evidence>
<proteinExistence type="predicted"/>
<gene>
    <name evidence="1" type="ORF">PAA8504_00514</name>
</gene>
<name>A0A2R8BRB8_9RHOB</name>
<dbReference type="OrthoDB" id="9759608at2"/>
<dbReference type="AlphaFoldDB" id="A0A2R8BRB8"/>
<dbReference type="EMBL" id="ONZF01000001">
    <property type="protein sequence ID" value="SPJ22717.1"/>
    <property type="molecule type" value="Genomic_DNA"/>
</dbReference>
<sequence length="139" mass="15363">MPGIIRIASSHRINAPKLASVNRGRDPRDFALAVFGGRGSVHGVALMEAWGKKSWFRAERRPALRLPTSAATTTQPRFWGANVIKGLDQTLHSVVELERDGIAANGLDLSATSLIPLSHYRYQNQEFEGEFEGTRARHT</sequence>
<keyword evidence="2" id="KW-1185">Reference proteome</keyword>
<evidence type="ECO:0000313" key="2">
    <source>
        <dbReference type="Proteomes" id="UP000244912"/>
    </source>
</evidence>
<dbReference type="Proteomes" id="UP000244912">
    <property type="component" value="Unassembled WGS sequence"/>
</dbReference>
<dbReference type="RefSeq" id="WP_108892567.1">
    <property type="nucleotide sequence ID" value="NZ_ONZF01000001.1"/>
</dbReference>
<protein>
    <recommendedName>
        <fullName evidence="3">Hydantoinase A/oxoprolinase domain-containing protein</fullName>
    </recommendedName>
</protein>
<evidence type="ECO:0000313" key="1">
    <source>
        <dbReference type="EMBL" id="SPJ22717.1"/>
    </source>
</evidence>
<accession>A0A2R8BRB8</accession>
<reference evidence="1 2" key="1">
    <citation type="submission" date="2018-03" db="EMBL/GenBank/DDBJ databases">
        <authorList>
            <person name="Keele B.F."/>
        </authorList>
    </citation>
    <scope>NUCLEOTIDE SEQUENCE [LARGE SCALE GENOMIC DNA]</scope>
    <source>
        <strain evidence="1 2">CECT 8504</strain>
    </source>
</reference>